<feature type="transmembrane region" description="Helical" evidence="1">
    <location>
        <begin position="73"/>
        <end position="95"/>
    </location>
</feature>
<feature type="transmembrane region" description="Helical" evidence="1">
    <location>
        <begin position="43"/>
        <end position="61"/>
    </location>
</feature>
<dbReference type="KEGG" id="aab:A4R43_34555"/>
<evidence type="ECO:0000256" key="1">
    <source>
        <dbReference type="SAM" id="Phobius"/>
    </source>
</evidence>
<reference evidence="2 3" key="1">
    <citation type="submission" date="2016-04" db="EMBL/GenBank/DDBJ databases">
        <title>Complete genome sequence and analysis of deep-sea sediment isolate, Amycolatopsis sp. WP1.</title>
        <authorList>
            <person name="Wang H."/>
            <person name="Chen S."/>
            <person name="Wu Q."/>
        </authorList>
    </citation>
    <scope>NUCLEOTIDE SEQUENCE [LARGE SCALE GENOMIC DNA]</scope>
    <source>
        <strain evidence="2 3">WP1</strain>
    </source>
</reference>
<sequence>MTAPAPPPRKDRRPWLVHVPFVVVMALVALGGLRIGMYHWRQGATLIGGALLTAAVLRGVLSDARAGLLAIRGRAVDVITYTTFSALILFVALTITRGPGV</sequence>
<name>A0A344LLV7_9PSEU</name>
<dbReference type="EMBL" id="CP015163">
    <property type="protein sequence ID" value="AXB49031.1"/>
    <property type="molecule type" value="Genomic_DNA"/>
</dbReference>
<dbReference type="Pfam" id="PF11222">
    <property type="entry name" value="DUF3017"/>
    <property type="match status" value="1"/>
</dbReference>
<feature type="transmembrane region" description="Helical" evidence="1">
    <location>
        <begin position="15"/>
        <end position="37"/>
    </location>
</feature>
<protein>
    <recommendedName>
        <fullName evidence="4">DUF3017 domain-containing protein</fullName>
    </recommendedName>
</protein>
<dbReference type="Proteomes" id="UP000250434">
    <property type="component" value="Chromosome"/>
</dbReference>
<evidence type="ECO:0008006" key="4">
    <source>
        <dbReference type="Google" id="ProtNLM"/>
    </source>
</evidence>
<keyword evidence="1" id="KW-0812">Transmembrane</keyword>
<dbReference type="AlphaFoldDB" id="A0A344LLV7"/>
<evidence type="ECO:0000313" key="3">
    <source>
        <dbReference type="Proteomes" id="UP000250434"/>
    </source>
</evidence>
<gene>
    <name evidence="2" type="ORF">A4R43_34555</name>
</gene>
<keyword evidence="1" id="KW-0472">Membrane</keyword>
<evidence type="ECO:0000313" key="2">
    <source>
        <dbReference type="EMBL" id="AXB49031.1"/>
    </source>
</evidence>
<proteinExistence type="predicted"/>
<dbReference type="InterPro" id="IPR021385">
    <property type="entry name" value="DUF3017"/>
</dbReference>
<keyword evidence="3" id="KW-1185">Reference proteome</keyword>
<keyword evidence="1" id="KW-1133">Transmembrane helix</keyword>
<organism evidence="2 3">
    <name type="scientific">Amycolatopsis albispora</name>
    <dbReference type="NCBI Taxonomy" id="1804986"/>
    <lineage>
        <taxon>Bacteria</taxon>
        <taxon>Bacillati</taxon>
        <taxon>Actinomycetota</taxon>
        <taxon>Actinomycetes</taxon>
        <taxon>Pseudonocardiales</taxon>
        <taxon>Pseudonocardiaceae</taxon>
        <taxon>Amycolatopsis</taxon>
    </lineage>
</organism>
<accession>A0A344LLV7</accession>